<evidence type="ECO:0000313" key="4">
    <source>
        <dbReference type="Proteomes" id="UP000887574"/>
    </source>
</evidence>
<evidence type="ECO:0000313" key="5">
    <source>
        <dbReference type="WBParaSite" id="jg11060"/>
    </source>
</evidence>
<dbReference type="Pfam" id="PF12762">
    <property type="entry name" value="DDE_Tnp_IS1595"/>
    <property type="match status" value="1"/>
</dbReference>
<sequence>MFQVQYENLQKTKQQHQFSLWNAYLSWGPKCNGECGFLSSSFLSGSIIPVVVVLKFIYMWLANMELTKICDEIAISSEASVEWSRFCRRAVYFGMITLGEAIGGLGDVVESDESKFGKRNYNRGHYVQGSWVFGGIYRLTGSVFMVQVEKRDRDTLLPLCQRWIKKDSIIIADCWRAYDSLEELGYQLLRVNHSLTFKTAEEDVPDCFPTHVKKAVHTNSIEASWGAVKRMIFRQPGSRARRHLPGNLANVEEQQSSGEKVECSGKEQRCSKGEKDSPPRFTSSVGDRVVVPWGRTKKMYEAVVTSVIEANESSSDKCYVQFDDKSVAIYRRNKFSDINVV</sequence>
<feature type="transmembrane region" description="Helical" evidence="2">
    <location>
        <begin position="37"/>
        <end position="58"/>
    </location>
</feature>
<dbReference type="SMART" id="SM01126">
    <property type="entry name" value="DDE_Tnp_IS1595"/>
    <property type="match status" value="1"/>
</dbReference>
<dbReference type="Proteomes" id="UP000887574">
    <property type="component" value="Unplaced"/>
</dbReference>
<keyword evidence="2" id="KW-1133">Transmembrane helix</keyword>
<organism evidence="4 5">
    <name type="scientific">Ditylenchus dipsaci</name>
    <dbReference type="NCBI Taxonomy" id="166011"/>
    <lineage>
        <taxon>Eukaryota</taxon>
        <taxon>Metazoa</taxon>
        <taxon>Ecdysozoa</taxon>
        <taxon>Nematoda</taxon>
        <taxon>Chromadorea</taxon>
        <taxon>Rhabditida</taxon>
        <taxon>Tylenchina</taxon>
        <taxon>Tylenchomorpha</taxon>
        <taxon>Sphaerularioidea</taxon>
        <taxon>Anguinidae</taxon>
        <taxon>Anguininae</taxon>
        <taxon>Ditylenchus</taxon>
    </lineage>
</organism>
<feature type="domain" description="ISXO2-like transposase" evidence="3">
    <location>
        <begin position="101"/>
        <end position="253"/>
    </location>
</feature>
<dbReference type="AlphaFoldDB" id="A0A915CP57"/>
<feature type="region of interest" description="Disordered" evidence="1">
    <location>
        <begin position="243"/>
        <end position="284"/>
    </location>
</feature>
<dbReference type="WBParaSite" id="jg11060">
    <property type="protein sequence ID" value="jg11060"/>
    <property type="gene ID" value="jg11060"/>
</dbReference>
<feature type="compositionally biased region" description="Basic and acidic residues" evidence="1">
    <location>
        <begin position="259"/>
        <end position="278"/>
    </location>
</feature>
<dbReference type="PANTHER" id="PTHR47163:SF2">
    <property type="entry name" value="SI:DKEY-17M8.2"/>
    <property type="match status" value="1"/>
</dbReference>
<dbReference type="PANTHER" id="PTHR47163">
    <property type="entry name" value="DDE_TNP_IS1595 DOMAIN-CONTAINING PROTEIN"/>
    <property type="match status" value="1"/>
</dbReference>
<accession>A0A915CP57</accession>
<protein>
    <submittedName>
        <fullName evidence="5">ISXO2-like transposase domain-containing protein</fullName>
    </submittedName>
</protein>
<dbReference type="InterPro" id="IPR024445">
    <property type="entry name" value="Tnp_ISXO2-like"/>
</dbReference>
<keyword evidence="4" id="KW-1185">Reference proteome</keyword>
<evidence type="ECO:0000256" key="2">
    <source>
        <dbReference type="SAM" id="Phobius"/>
    </source>
</evidence>
<dbReference type="Gene3D" id="2.30.30.140">
    <property type="match status" value="1"/>
</dbReference>
<keyword evidence="2" id="KW-0812">Transmembrane</keyword>
<dbReference type="InterPro" id="IPR053164">
    <property type="entry name" value="IS1016-like_transposase"/>
</dbReference>
<keyword evidence="2" id="KW-0472">Membrane</keyword>
<name>A0A915CP57_9BILA</name>
<reference evidence="5" key="1">
    <citation type="submission" date="2022-11" db="UniProtKB">
        <authorList>
            <consortium name="WormBaseParasite"/>
        </authorList>
    </citation>
    <scope>IDENTIFICATION</scope>
</reference>
<evidence type="ECO:0000259" key="3">
    <source>
        <dbReference type="SMART" id="SM01126"/>
    </source>
</evidence>
<proteinExistence type="predicted"/>
<evidence type="ECO:0000256" key="1">
    <source>
        <dbReference type="SAM" id="MobiDB-lite"/>
    </source>
</evidence>